<proteinExistence type="predicted"/>
<evidence type="ECO:0000313" key="2">
    <source>
        <dbReference type="EMBL" id="VDM02344.1"/>
    </source>
</evidence>
<reference evidence="2 3" key="2">
    <citation type="submission" date="2018-11" db="EMBL/GenBank/DDBJ databases">
        <authorList>
            <consortium name="Pathogen Informatics"/>
        </authorList>
    </citation>
    <scope>NUCLEOTIDE SEQUENCE [LARGE SCALE GENOMIC DNA]</scope>
    <source>
        <strain evidence="2 3">NST_G2</strain>
    </source>
</reference>
<sequence>MLKAWHTVPSSINRCTILQVAYQALRVRPNQQNRRREVRLIAVASKRISSQNTGLSEPMTHNTAFVGMIAEKANQQDLRSGVNMDAGEHSLRMNADYGRLQPDKNGDTGNDSATTDERRMDRCKRRTRNRYLGPGQQTRALHTISMTLAIPIQPPDEVRE</sequence>
<dbReference type="AlphaFoldDB" id="A0A183THL0"/>
<gene>
    <name evidence="2" type="ORF">SSLN_LOCUS15958</name>
</gene>
<keyword evidence="3" id="KW-1185">Reference proteome</keyword>
<reference evidence="4" key="1">
    <citation type="submission" date="2016-06" db="UniProtKB">
        <authorList>
            <consortium name="WormBaseParasite"/>
        </authorList>
    </citation>
    <scope>IDENTIFICATION</scope>
</reference>
<evidence type="ECO:0000313" key="3">
    <source>
        <dbReference type="Proteomes" id="UP000275846"/>
    </source>
</evidence>
<evidence type="ECO:0000256" key="1">
    <source>
        <dbReference type="SAM" id="MobiDB-lite"/>
    </source>
</evidence>
<protein>
    <submittedName>
        <fullName evidence="2 4">Uncharacterized protein</fullName>
    </submittedName>
</protein>
<organism evidence="4">
    <name type="scientific">Schistocephalus solidus</name>
    <name type="common">Tapeworm</name>
    <dbReference type="NCBI Taxonomy" id="70667"/>
    <lineage>
        <taxon>Eukaryota</taxon>
        <taxon>Metazoa</taxon>
        <taxon>Spiralia</taxon>
        <taxon>Lophotrochozoa</taxon>
        <taxon>Platyhelminthes</taxon>
        <taxon>Cestoda</taxon>
        <taxon>Eucestoda</taxon>
        <taxon>Diphyllobothriidea</taxon>
        <taxon>Diphyllobothriidae</taxon>
        <taxon>Schistocephalus</taxon>
    </lineage>
</organism>
<dbReference type="EMBL" id="UYSU01040485">
    <property type="protein sequence ID" value="VDM02344.1"/>
    <property type="molecule type" value="Genomic_DNA"/>
</dbReference>
<accession>A0A183THL0</accession>
<dbReference type="Proteomes" id="UP000275846">
    <property type="component" value="Unassembled WGS sequence"/>
</dbReference>
<dbReference type="WBParaSite" id="SSLN_0001656101-mRNA-1">
    <property type="protein sequence ID" value="SSLN_0001656101-mRNA-1"/>
    <property type="gene ID" value="SSLN_0001656101"/>
</dbReference>
<feature type="region of interest" description="Disordered" evidence="1">
    <location>
        <begin position="97"/>
        <end position="121"/>
    </location>
</feature>
<name>A0A183THL0_SCHSO</name>
<evidence type="ECO:0000313" key="4">
    <source>
        <dbReference type="WBParaSite" id="SSLN_0001656101-mRNA-1"/>
    </source>
</evidence>